<evidence type="ECO:0000313" key="1">
    <source>
        <dbReference type="EMBL" id="KAJ7515750.1"/>
    </source>
</evidence>
<organism evidence="1 2">
    <name type="scientific">Diphasiastrum complanatum</name>
    <name type="common">Issler's clubmoss</name>
    <name type="synonym">Lycopodium complanatum</name>
    <dbReference type="NCBI Taxonomy" id="34168"/>
    <lineage>
        <taxon>Eukaryota</taxon>
        <taxon>Viridiplantae</taxon>
        <taxon>Streptophyta</taxon>
        <taxon>Embryophyta</taxon>
        <taxon>Tracheophyta</taxon>
        <taxon>Lycopodiopsida</taxon>
        <taxon>Lycopodiales</taxon>
        <taxon>Lycopodiaceae</taxon>
        <taxon>Lycopodioideae</taxon>
        <taxon>Diphasiastrum</taxon>
    </lineage>
</organism>
<dbReference type="Proteomes" id="UP001162992">
    <property type="component" value="Chromosome 22"/>
</dbReference>
<gene>
    <name evidence="1" type="ORF">O6H91_22G026100</name>
</gene>
<reference evidence="2" key="1">
    <citation type="journal article" date="2024" name="Proc. Natl. Acad. Sci. U.S.A.">
        <title>Extraordinary preservation of gene collinearity over three hundred million years revealed in homosporous lycophytes.</title>
        <authorList>
            <person name="Li C."/>
            <person name="Wickell D."/>
            <person name="Kuo L.Y."/>
            <person name="Chen X."/>
            <person name="Nie B."/>
            <person name="Liao X."/>
            <person name="Peng D."/>
            <person name="Ji J."/>
            <person name="Jenkins J."/>
            <person name="Williams M."/>
            <person name="Shu S."/>
            <person name="Plott C."/>
            <person name="Barry K."/>
            <person name="Rajasekar S."/>
            <person name="Grimwood J."/>
            <person name="Han X."/>
            <person name="Sun S."/>
            <person name="Hou Z."/>
            <person name="He W."/>
            <person name="Dai G."/>
            <person name="Sun C."/>
            <person name="Schmutz J."/>
            <person name="Leebens-Mack J.H."/>
            <person name="Li F.W."/>
            <person name="Wang L."/>
        </authorList>
    </citation>
    <scope>NUCLEOTIDE SEQUENCE [LARGE SCALE GENOMIC DNA]</scope>
    <source>
        <strain evidence="2">cv. PW_Plant_1</strain>
    </source>
</reference>
<protein>
    <submittedName>
        <fullName evidence="1">Uncharacterized protein</fullName>
    </submittedName>
</protein>
<keyword evidence="2" id="KW-1185">Reference proteome</keyword>
<evidence type="ECO:0000313" key="2">
    <source>
        <dbReference type="Proteomes" id="UP001162992"/>
    </source>
</evidence>
<name>A0ACC2AE77_DIPCM</name>
<sequence>MGRAWRSAVAFLGKGLGCPSNPNRLKVITSSRVDATSMLQCCSSSAYSSFCATYDNLSAAAAAGAALRPWLLQSGGLFHSNDGRMTLGYLKSPYNVIRVQHFAKRPKKWQRGPYAFIDVAPDAPCPSSQPNEGSVKNRKRKKKMAQRQAFAKIQVHTQIANKKAVKAELKVARKKRWKEGAARARAWAQLTAKDKHVGMHCSSTKDMVATL</sequence>
<comment type="caution">
    <text evidence="1">The sequence shown here is derived from an EMBL/GenBank/DDBJ whole genome shotgun (WGS) entry which is preliminary data.</text>
</comment>
<proteinExistence type="predicted"/>
<accession>A0ACC2AE77</accession>
<dbReference type="EMBL" id="CM055113">
    <property type="protein sequence ID" value="KAJ7515750.1"/>
    <property type="molecule type" value="Genomic_DNA"/>
</dbReference>